<dbReference type="SUPFAM" id="SSF56371">
    <property type="entry name" value="Ribosome inactivating proteins (RIP)"/>
    <property type="match status" value="1"/>
</dbReference>
<dbReference type="Pfam" id="PF00161">
    <property type="entry name" value="RIP"/>
    <property type="match status" value="1"/>
</dbReference>
<dbReference type="InterPro" id="IPR001574">
    <property type="entry name" value="Ribosome_inactivat_prot"/>
</dbReference>
<gene>
    <name evidence="1" type="ORF">BIY29_15145</name>
</gene>
<accession>A0A421DL18</accession>
<dbReference type="Proteomes" id="UP000285648">
    <property type="component" value="Unassembled WGS sequence"/>
</dbReference>
<dbReference type="Gene3D" id="3.40.420.10">
    <property type="entry name" value="Ricin (A subunit), domain 1"/>
    <property type="match status" value="1"/>
</dbReference>
<dbReference type="PRINTS" id="PR00396">
    <property type="entry name" value="SHIGARICIN"/>
</dbReference>
<dbReference type="GO" id="GO:0030598">
    <property type="term" value="F:rRNA N-glycosylase activity"/>
    <property type="evidence" value="ECO:0007669"/>
    <property type="project" value="InterPro"/>
</dbReference>
<organism evidence="1 2">
    <name type="scientific">Brenneria alni</name>
    <dbReference type="NCBI Taxonomy" id="71656"/>
    <lineage>
        <taxon>Bacteria</taxon>
        <taxon>Pseudomonadati</taxon>
        <taxon>Pseudomonadota</taxon>
        <taxon>Gammaproteobacteria</taxon>
        <taxon>Enterobacterales</taxon>
        <taxon>Pectobacteriaceae</taxon>
        <taxon>Brenneria</taxon>
    </lineage>
</organism>
<sequence length="310" mass="35305">MIFFRMKKYLIVKNINRKACLYKNILALFFIFFSGFSYSDSFDFKFRSPREYIGSIKNIRENIADALPRVPGVQALNSSNSYSDVRFISTDNNDQEVKLILSNSNLYAVGFVCGRYFYRFNDPEFSNITVPNTEALEMNVSSDYTSLSTRAGRVRADVIVNEITINEAIRNLSSMDSQYVTENTARSLLTLIIGVSESVRFANISSFISRNYDRHTPIGSLYSITNQWGNLSDYARRMSQNASSDAEYYSSITHATNRNELYSYLAVANCINDRERMKVSKMGEMCSSGDSIVLIGNIYWPKNLIAVLIQ</sequence>
<reference evidence="1 2" key="1">
    <citation type="submission" date="2016-09" db="EMBL/GenBank/DDBJ databases">
        <authorList>
            <person name="Doonan J."/>
            <person name="Pachebat J.A."/>
            <person name="Golyshin P.N."/>
            <person name="Denman S."/>
            <person name="Mcdonald J.E."/>
        </authorList>
    </citation>
    <scope>NUCLEOTIDE SEQUENCE [LARGE SCALE GENOMIC DNA]</scope>
    <source>
        <strain evidence="1 2">NCPPB 3934</strain>
    </source>
</reference>
<dbReference type="PANTHER" id="PTHR33453">
    <property type="match status" value="1"/>
</dbReference>
<dbReference type="PANTHER" id="PTHR33453:SF34">
    <property type="entry name" value="RIBOSOME-INACTIVATING PROTEIN"/>
    <property type="match status" value="1"/>
</dbReference>
<comment type="caution">
    <text evidence="1">The sequence shown here is derived from an EMBL/GenBank/DDBJ whole genome shotgun (WGS) entry which is preliminary data.</text>
</comment>
<proteinExistence type="predicted"/>
<evidence type="ECO:0000313" key="1">
    <source>
        <dbReference type="EMBL" id="RLM20596.1"/>
    </source>
</evidence>
<name>A0A421DL18_9GAMM</name>
<dbReference type="AlphaFoldDB" id="A0A421DL18"/>
<evidence type="ECO:0000313" key="2">
    <source>
        <dbReference type="Proteomes" id="UP000285648"/>
    </source>
</evidence>
<dbReference type="InterPro" id="IPR017989">
    <property type="entry name" value="Ribosome_inactivat_1/2"/>
</dbReference>
<keyword evidence="2" id="KW-1185">Reference proteome</keyword>
<evidence type="ECO:0008006" key="3">
    <source>
        <dbReference type="Google" id="ProtNLM"/>
    </source>
</evidence>
<protein>
    <recommendedName>
        <fullName evidence="3">rRNA N-glycosylase</fullName>
    </recommendedName>
</protein>
<dbReference type="InterPro" id="IPR016138">
    <property type="entry name" value="Ribosome_inactivat_prot_sub1"/>
</dbReference>
<dbReference type="InterPro" id="IPR036041">
    <property type="entry name" value="Ribosome-inact_prot_sf"/>
</dbReference>
<dbReference type="GO" id="GO:0017148">
    <property type="term" value="P:negative regulation of translation"/>
    <property type="evidence" value="ECO:0007669"/>
    <property type="project" value="InterPro"/>
</dbReference>
<dbReference type="EMBL" id="MJLZ01000039">
    <property type="protein sequence ID" value="RLM20596.1"/>
    <property type="molecule type" value="Genomic_DNA"/>
</dbReference>